<feature type="compositionally biased region" description="Acidic residues" evidence="6">
    <location>
        <begin position="11"/>
        <end position="20"/>
    </location>
</feature>
<dbReference type="Pfam" id="PF08597">
    <property type="entry name" value="eIF3_subunit"/>
    <property type="match status" value="1"/>
</dbReference>
<evidence type="ECO:0000313" key="7">
    <source>
        <dbReference type="EMBL" id="KAK2072388.1"/>
    </source>
</evidence>
<dbReference type="AlphaFoldDB" id="A0AAD9I7G0"/>
<keyword evidence="3 5" id="KW-0648">Protein biosynthesis</keyword>
<evidence type="ECO:0000256" key="2">
    <source>
        <dbReference type="ARBA" id="ARBA00022540"/>
    </source>
</evidence>
<feature type="region of interest" description="Disordered" evidence="6">
    <location>
        <begin position="1"/>
        <end position="140"/>
    </location>
</feature>
<evidence type="ECO:0000256" key="6">
    <source>
        <dbReference type="SAM" id="MobiDB-lite"/>
    </source>
</evidence>
<comment type="caution">
    <text evidence="7">The sequence shown here is derived from an EMBL/GenBank/DDBJ whole genome shotgun (WGS) entry which is preliminary data.</text>
</comment>
<keyword evidence="1 5" id="KW-0963">Cytoplasm</keyword>
<dbReference type="HAMAP" id="MF_03009">
    <property type="entry name" value="eIF3j"/>
    <property type="match status" value="1"/>
</dbReference>
<keyword evidence="2 5" id="KW-0396">Initiation factor</keyword>
<dbReference type="PANTHER" id="PTHR21681">
    <property type="entry name" value="EUKARYOTIC TRANSLATION INITIATION FACTOR 3 SUBUNIT J"/>
    <property type="match status" value="1"/>
</dbReference>
<feature type="region of interest" description="Disordered" evidence="6">
    <location>
        <begin position="239"/>
        <end position="292"/>
    </location>
</feature>
<comment type="subunit">
    <text evidence="5">Component of the eukaryotic translation initiation factor 3 (eIF-3) complex.</text>
</comment>
<evidence type="ECO:0000256" key="5">
    <source>
        <dbReference type="HAMAP-Rule" id="MF_03009"/>
    </source>
</evidence>
<feature type="compositionally biased region" description="Basic and acidic residues" evidence="6">
    <location>
        <begin position="121"/>
        <end position="140"/>
    </location>
</feature>
<keyword evidence="4" id="KW-0175">Coiled coil</keyword>
<feature type="compositionally biased region" description="Acidic residues" evidence="6">
    <location>
        <begin position="107"/>
        <end position="120"/>
    </location>
</feature>
<accession>A0AAD9I7G0</accession>
<organism evidence="7 8">
    <name type="scientific">Phyllachora maydis</name>
    <dbReference type="NCBI Taxonomy" id="1825666"/>
    <lineage>
        <taxon>Eukaryota</taxon>
        <taxon>Fungi</taxon>
        <taxon>Dikarya</taxon>
        <taxon>Ascomycota</taxon>
        <taxon>Pezizomycotina</taxon>
        <taxon>Sordariomycetes</taxon>
        <taxon>Sordariomycetidae</taxon>
        <taxon>Phyllachorales</taxon>
        <taxon>Phyllachoraceae</taxon>
        <taxon>Phyllachora</taxon>
    </lineage>
</organism>
<comment type="similarity">
    <text evidence="5">Belongs to the eIF-3 subunit J family.</text>
</comment>
<feature type="compositionally biased region" description="Acidic residues" evidence="6">
    <location>
        <begin position="280"/>
        <end position="292"/>
    </location>
</feature>
<sequence>MPGSKEQWAPVEDEEDDEETSSSAESTVAPVGGPVGGVRRKFDDEEAEDSDVLDSWDAAEDSEAEREKAKKAADLKAKADAEAAAKKKSKAQRVAERQAERLRQRAEDDESSEEEEEETEADKRERLRRTEKESDLKHAEDLFGDVGISNSRKAVNPGSAVIIDGKDPNNTVDLSALPVFNPSTKVQFEQLRNTLVPILTSSCKKPHYALFLQEFCKQLSKDLASDQIKKVASTLTALSNEKMKEEKAAEKGGKKSKASKTKTTLAGVSRGGGTAADTAPYEDDAFDDGDFM</sequence>
<evidence type="ECO:0000313" key="8">
    <source>
        <dbReference type="Proteomes" id="UP001217918"/>
    </source>
</evidence>
<dbReference type="GO" id="GO:0003743">
    <property type="term" value="F:translation initiation factor activity"/>
    <property type="evidence" value="ECO:0007669"/>
    <property type="project" value="UniProtKB-UniRule"/>
</dbReference>
<dbReference type="FunFam" id="1.10.246.60:FF:000003">
    <property type="entry name" value="Eukaryotic translation initiation factor 3 subunit J"/>
    <property type="match status" value="1"/>
</dbReference>
<dbReference type="GO" id="GO:0033290">
    <property type="term" value="C:eukaryotic 48S preinitiation complex"/>
    <property type="evidence" value="ECO:0007669"/>
    <property type="project" value="UniProtKB-UniRule"/>
</dbReference>
<name>A0AAD9I7G0_9PEZI</name>
<feature type="compositionally biased region" description="Acidic residues" evidence="6">
    <location>
        <begin position="44"/>
        <end position="64"/>
    </location>
</feature>
<evidence type="ECO:0000256" key="3">
    <source>
        <dbReference type="ARBA" id="ARBA00022917"/>
    </source>
</evidence>
<evidence type="ECO:0000256" key="1">
    <source>
        <dbReference type="ARBA" id="ARBA00022490"/>
    </source>
</evidence>
<feature type="compositionally biased region" description="Basic and acidic residues" evidence="6">
    <location>
        <begin position="65"/>
        <end position="85"/>
    </location>
</feature>
<dbReference type="GO" id="GO:0005852">
    <property type="term" value="C:eukaryotic translation initiation factor 3 complex"/>
    <property type="evidence" value="ECO:0007669"/>
    <property type="project" value="UniProtKB-UniRule"/>
</dbReference>
<feature type="compositionally biased region" description="Basic and acidic residues" evidence="6">
    <location>
        <begin position="241"/>
        <end position="253"/>
    </location>
</feature>
<feature type="compositionally biased region" description="Low complexity" evidence="6">
    <location>
        <begin position="21"/>
        <end position="32"/>
    </location>
</feature>
<dbReference type="EMBL" id="JAQQPM010000006">
    <property type="protein sequence ID" value="KAK2072388.1"/>
    <property type="molecule type" value="Genomic_DNA"/>
</dbReference>
<evidence type="ECO:0000256" key="4">
    <source>
        <dbReference type="ARBA" id="ARBA00023054"/>
    </source>
</evidence>
<comment type="function">
    <text evidence="5">Component of the eukaryotic translation initiation factor 3 (eIF-3) complex, which is involved in protein synthesis of a specialized repertoire of mRNAs and, together with other initiation factors, stimulates binding of mRNA and methionyl-tRNAi to the 40S ribosome. The eIF-3 complex specifically targets and initiates translation of a subset of mRNAs involved in cell proliferation.</text>
</comment>
<comment type="subcellular location">
    <subcellularLocation>
        <location evidence="5">Cytoplasm</location>
    </subcellularLocation>
</comment>
<dbReference type="GO" id="GO:0016282">
    <property type="term" value="C:eukaryotic 43S preinitiation complex"/>
    <property type="evidence" value="ECO:0007669"/>
    <property type="project" value="UniProtKB-UniRule"/>
</dbReference>
<gene>
    <name evidence="5" type="primary">HCR1</name>
    <name evidence="7" type="ORF">P8C59_006745</name>
</gene>
<dbReference type="InterPro" id="IPR013906">
    <property type="entry name" value="eIF3j"/>
</dbReference>
<protein>
    <recommendedName>
        <fullName evidence="5">Eukaryotic translation initiation factor 3 subunit J</fullName>
        <shortName evidence="5">eIF3j</shortName>
    </recommendedName>
    <alternativeName>
        <fullName evidence="5">Eukaryotic translation initiation factor 3 30 kDa subunit homolog</fullName>
        <shortName evidence="5">eIF-3 30 kDa subunit homolog</shortName>
    </alternativeName>
</protein>
<keyword evidence="8" id="KW-1185">Reference proteome</keyword>
<feature type="compositionally biased region" description="Basic and acidic residues" evidence="6">
    <location>
        <begin position="93"/>
        <end position="106"/>
    </location>
</feature>
<reference evidence="7" key="1">
    <citation type="journal article" date="2023" name="Mol. Plant Microbe Interact.">
        <title>Elucidating the Obligate Nature and Biological Capacity of an Invasive Fungal Corn Pathogen.</title>
        <authorList>
            <person name="MacCready J.S."/>
            <person name="Roggenkamp E.M."/>
            <person name="Gdanetz K."/>
            <person name="Chilvers M.I."/>
        </authorList>
    </citation>
    <scope>NUCLEOTIDE SEQUENCE</scope>
    <source>
        <strain evidence="7">PM02</strain>
    </source>
</reference>
<dbReference type="PANTHER" id="PTHR21681:SF0">
    <property type="entry name" value="EUKARYOTIC TRANSLATION INITIATION FACTOR 3 SUBUNIT J"/>
    <property type="match status" value="1"/>
</dbReference>
<dbReference type="InterPro" id="IPR023194">
    <property type="entry name" value="eIF3-like_dom_sf"/>
</dbReference>
<dbReference type="Gene3D" id="1.10.246.60">
    <property type="entry name" value="Eukaryotic translation initiation factor 3 like domains"/>
    <property type="match status" value="1"/>
</dbReference>
<proteinExistence type="inferred from homology"/>
<dbReference type="Proteomes" id="UP001217918">
    <property type="component" value="Unassembled WGS sequence"/>
</dbReference>
<dbReference type="GO" id="GO:0001732">
    <property type="term" value="P:formation of cytoplasmic translation initiation complex"/>
    <property type="evidence" value="ECO:0007669"/>
    <property type="project" value="UniProtKB-UniRule"/>
</dbReference>